<dbReference type="eggNOG" id="ENOG50332TA">
    <property type="taxonomic scope" value="Bacteria"/>
</dbReference>
<dbReference type="PATRIC" id="fig|1177154.3.peg.2175"/>
<evidence type="ECO:0000256" key="1">
    <source>
        <dbReference type="SAM" id="Phobius"/>
    </source>
</evidence>
<evidence type="ECO:0000313" key="2">
    <source>
        <dbReference type="EMBL" id="KGD64770.1"/>
    </source>
</evidence>
<sequence>MTTLLLNLRQVPDDEAEEVRALLEEHQIPFYETAPSLWGISFGGIWLSNPDDKEKAKALVNDYQQERARNQRLRYQQARQEGTAPTLPQRLREQPLRALGILIAVTALLAVTLVPFLTLG</sequence>
<comment type="caution">
    <text evidence="2">The sequence shown here is derived from an EMBL/GenBank/DDBJ whole genome shotgun (WGS) entry which is preliminary data.</text>
</comment>
<name>A0A095UQF0_9GAMM</name>
<dbReference type="RefSeq" id="WP_035232910.1">
    <property type="nucleotide sequence ID" value="NZ_ARXV01000007.1"/>
</dbReference>
<dbReference type="OrthoDB" id="5569385at2"/>
<dbReference type="EMBL" id="ARXV01000007">
    <property type="protein sequence ID" value="KGD64770.1"/>
    <property type="molecule type" value="Genomic_DNA"/>
</dbReference>
<accession>A0A095UQF0</accession>
<reference evidence="2 3" key="1">
    <citation type="submission" date="2012-09" db="EMBL/GenBank/DDBJ databases">
        <title>Genome Sequence of alkane-degrading Bacterium Alcanivorax sp. 19-m-6.</title>
        <authorList>
            <person name="Lai Q."/>
            <person name="Shao Z."/>
        </authorList>
    </citation>
    <scope>NUCLEOTIDE SEQUENCE [LARGE SCALE GENOMIC DNA]</scope>
    <source>
        <strain evidence="2 3">19-m-6</strain>
    </source>
</reference>
<evidence type="ECO:0000313" key="3">
    <source>
        <dbReference type="Proteomes" id="UP000029444"/>
    </source>
</evidence>
<protein>
    <recommendedName>
        <fullName evidence="4">DUF2007 domain-containing protein</fullName>
    </recommendedName>
</protein>
<keyword evidence="3" id="KW-1185">Reference proteome</keyword>
<dbReference type="STRING" id="1177154.Y5S_02136"/>
<proteinExistence type="predicted"/>
<gene>
    <name evidence="2" type="ORF">Y5S_02136</name>
</gene>
<feature type="transmembrane region" description="Helical" evidence="1">
    <location>
        <begin position="98"/>
        <end position="117"/>
    </location>
</feature>
<dbReference type="Pfam" id="PF19661">
    <property type="entry name" value="DUF6164"/>
    <property type="match status" value="1"/>
</dbReference>
<keyword evidence="1" id="KW-0812">Transmembrane</keyword>
<keyword evidence="1" id="KW-0472">Membrane</keyword>
<keyword evidence="1" id="KW-1133">Transmembrane helix</keyword>
<dbReference type="AlphaFoldDB" id="A0A095UQF0"/>
<evidence type="ECO:0008006" key="4">
    <source>
        <dbReference type="Google" id="ProtNLM"/>
    </source>
</evidence>
<organism evidence="2 3">
    <name type="scientific">Alcanivorax nanhaiticus</name>
    <dbReference type="NCBI Taxonomy" id="1177154"/>
    <lineage>
        <taxon>Bacteria</taxon>
        <taxon>Pseudomonadati</taxon>
        <taxon>Pseudomonadota</taxon>
        <taxon>Gammaproteobacteria</taxon>
        <taxon>Oceanospirillales</taxon>
        <taxon>Alcanivoracaceae</taxon>
        <taxon>Alcanivorax</taxon>
    </lineage>
</organism>
<dbReference type="Proteomes" id="UP000029444">
    <property type="component" value="Unassembled WGS sequence"/>
</dbReference>
<dbReference type="InterPro" id="IPR046162">
    <property type="entry name" value="DUF6164"/>
</dbReference>